<evidence type="ECO:0000256" key="4">
    <source>
        <dbReference type="ARBA" id="ARBA00022859"/>
    </source>
</evidence>
<reference evidence="11" key="2">
    <citation type="submission" date="2025-09" db="UniProtKB">
        <authorList>
            <consortium name="Ensembl"/>
        </authorList>
    </citation>
    <scope>IDENTIFICATION</scope>
</reference>
<evidence type="ECO:0000256" key="7">
    <source>
        <dbReference type="ARBA" id="ARBA00023180"/>
    </source>
</evidence>
<dbReference type="InterPro" id="IPR036179">
    <property type="entry name" value="Ig-like_dom_sf"/>
</dbReference>
<evidence type="ECO:0000256" key="6">
    <source>
        <dbReference type="ARBA" id="ARBA00023157"/>
    </source>
</evidence>
<keyword evidence="8" id="KW-1133">Transmembrane helix</keyword>
<dbReference type="AlphaFoldDB" id="A0A3Q2T3W4"/>
<evidence type="ECO:0000256" key="9">
    <source>
        <dbReference type="SAM" id="SignalP"/>
    </source>
</evidence>
<dbReference type="CDD" id="cd00099">
    <property type="entry name" value="IgV"/>
    <property type="match status" value="1"/>
</dbReference>
<reference evidence="11" key="1">
    <citation type="submission" date="2025-08" db="UniProtKB">
        <authorList>
            <consortium name="Ensembl"/>
        </authorList>
    </citation>
    <scope>IDENTIFICATION</scope>
</reference>
<dbReference type="InterPro" id="IPR052051">
    <property type="entry name" value="TCR_complex_component"/>
</dbReference>
<feature type="transmembrane region" description="Helical" evidence="8">
    <location>
        <begin position="258"/>
        <end position="281"/>
    </location>
</feature>
<name>A0A3Q2T3W4_FUNHE</name>
<keyword evidence="3 9" id="KW-0732">Signal</keyword>
<dbReference type="InterPro" id="IPR013783">
    <property type="entry name" value="Ig-like_fold"/>
</dbReference>
<dbReference type="Pfam" id="PF07686">
    <property type="entry name" value="V-set"/>
    <property type="match status" value="1"/>
</dbReference>
<evidence type="ECO:0000256" key="2">
    <source>
        <dbReference type="ARBA" id="ARBA00022475"/>
    </source>
</evidence>
<feature type="chain" id="PRO_5018565029" description="Ig-like domain-containing protein" evidence="9">
    <location>
        <begin position="19"/>
        <end position="347"/>
    </location>
</feature>
<dbReference type="STRING" id="8078.ENSFHEP00000008698"/>
<dbReference type="GO" id="GO:0005886">
    <property type="term" value="C:plasma membrane"/>
    <property type="evidence" value="ECO:0007669"/>
    <property type="project" value="UniProtKB-SubCell"/>
</dbReference>
<dbReference type="SMART" id="SM00409">
    <property type="entry name" value="IG"/>
    <property type="match status" value="1"/>
</dbReference>
<evidence type="ECO:0000256" key="5">
    <source>
        <dbReference type="ARBA" id="ARBA00023136"/>
    </source>
</evidence>
<keyword evidence="8" id="KW-0812">Transmembrane</keyword>
<dbReference type="GO" id="GO:0009617">
    <property type="term" value="P:response to bacterium"/>
    <property type="evidence" value="ECO:0007669"/>
    <property type="project" value="TreeGrafter"/>
</dbReference>
<keyword evidence="4" id="KW-0391">Immunity</keyword>
<evidence type="ECO:0000256" key="1">
    <source>
        <dbReference type="ARBA" id="ARBA00004236"/>
    </source>
</evidence>
<keyword evidence="5 8" id="KW-0472">Membrane</keyword>
<dbReference type="InterPro" id="IPR013106">
    <property type="entry name" value="Ig_V-set"/>
</dbReference>
<organism evidence="11 12">
    <name type="scientific">Fundulus heteroclitus</name>
    <name type="common">Killifish</name>
    <name type="synonym">Mummichog</name>
    <dbReference type="NCBI Taxonomy" id="8078"/>
    <lineage>
        <taxon>Eukaryota</taxon>
        <taxon>Metazoa</taxon>
        <taxon>Chordata</taxon>
        <taxon>Craniata</taxon>
        <taxon>Vertebrata</taxon>
        <taxon>Euteleostomi</taxon>
        <taxon>Actinopterygii</taxon>
        <taxon>Neopterygii</taxon>
        <taxon>Teleostei</taxon>
        <taxon>Neoteleostei</taxon>
        <taxon>Acanthomorphata</taxon>
        <taxon>Ovalentaria</taxon>
        <taxon>Atherinomorphae</taxon>
        <taxon>Cyprinodontiformes</taxon>
        <taxon>Fundulidae</taxon>
        <taxon>Fundulus</taxon>
    </lineage>
</organism>
<dbReference type="Ensembl" id="ENSFHET00000001698.1">
    <property type="protein sequence ID" value="ENSFHEP00000008698.1"/>
    <property type="gene ID" value="ENSFHEG00000009910.1"/>
</dbReference>
<dbReference type="InterPro" id="IPR007110">
    <property type="entry name" value="Ig-like_dom"/>
</dbReference>
<sequence>MKWFVLSFTLLIQHWAYSQVPLLQVQLGKPATFLCALPKFRFTQREIYWYKQSPGDNLRLIVKLIIKHQKSTISKVGTQLSELRWKTNNNKEMSILTILTIKQEDFGMYHCAIKASNGNPEWSATILIIKGHIAGTLNHNVVQWPTAPDPVNAKDSMIMQCSALSDVENKMCPEDISMLWFTTKSENCHPEINHTNGNRCNQFMRSDSPLNCFHHFFNNVISSDGANVYCTVPLCGAILFGNATKLEAEKAFTIEIPVLFIGVTSLIISVIVNIAFLCYLAPRAVDRLFKRGSFKARDNTIKQTAERVEEDDANYAALHFSERKERKRGKKIVEMNMEESVYSQIKL</sequence>
<accession>A0A3Q2T3W4</accession>
<keyword evidence="12" id="KW-1185">Reference proteome</keyword>
<dbReference type="PANTHER" id="PTHR19433:SF111">
    <property type="entry name" value="T CELL RECEPTOR ALPHA VARIABLE 4"/>
    <property type="match status" value="1"/>
</dbReference>
<feature type="domain" description="Ig-like" evidence="10">
    <location>
        <begin position="28"/>
        <end position="127"/>
    </location>
</feature>
<feature type="signal peptide" evidence="9">
    <location>
        <begin position="1"/>
        <end position="18"/>
    </location>
</feature>
<dbReference type="InterPro" id="IPR003599">
    <property type="entry name" value="Ig_sub"/>
</dbReference>
<dbReference type="GO" id="GO:0002376">
    <property type="term" value="P:immune system process"/>
    <property type="evidence" value="ECO:0007669"/>
    <property type="project" value="UniProtKB-KW"/>
</dbReference>
<evidence type="ECO:0000256" key="8">
    <source>
        <dbReference type="SAM" id="Phobius"/>
    </source>
</evidence>
<comment type="subcellular location">
    <subcellularLocation>
        <location evidence="1">Cell membrane</location>
    </subcellularLocation>
</comment>
<keyword evidence="6" id="KW-1015">Disulfide bond</keyword>
<evidence type="ECO:0000259" key="10">
    <source>
        <dbReference type="PROSITE" id="PS50835"/>
    </source>
</evidence>
<evidence type="ECO:0000256" key="3">
    <source>
        <dbReference type="ARBA" id="ARBA00022729"/>
    </source>
</evidence>
<dbReference type="GeneTree" id="ENSGT01030000234530"/>
<dbReference type="Proteomes" id="UP000265000">
    <property type="component" value="Unplaced"/>
</dbReference>
<dbReference type="PANTHER" id="PTHR19433">
    <property type="entry name" value="T-CELL RECEPTOR ALPHA CHAIN V REGION-RELATED"/>
    <property type="match status" value="1"/>
</dbReference>
<proteinExistence type="predicted"/>
<keyword evidence="7" id="KW-0325">Glycoprotein</keyword>
<protein>
    <recommendedName>
        <fullName evidence="10">Ig-like domain-containing protein</fullName>
    </recommendedName>
</protein>
<keyword evidence="2" id="KW-1003">Cell membrane</keyword>
<dbReference type="Gene3D" id="2.60.40.10">
    <property type="entry name" value="Immunoglobulins"/>
    <property type="match status" value="2"/>
</dbReference>
<evidence type="ECO:0000313" key="12">
    <source>
        <dbReference type="Proteomes" id="UP000265000"/>
    </source>
</evidence>
<dbReference type="PROSITE" id="PS50835">
    <property type="entry name" value="IG_LIKE"/>
    <property type="match status" value="1"/>
</dbReference>
<dbReference type="SUPFAM" id="SSF48726">
    <property type="entry name" value="Immunoglobulin"/>
    <property type="match status" value="1"/>
</dbReference>
<evidence type="ECO:0000313" key="11">
    <source>
        <dbReference type="Ensembl" id="ENSFHEP00000008698.1"/>
    </source>
</evidence>